<dbReference type="OrthoDB" id="6366728at2759"/>
<reference evidence="2" key="1">
    <citation type="submission" date="2021-06" db="EMBL/GenBank/DDBJ databases">
        <authorList>
            <person name="Hodson N. C."/>
            <person name="Mongue J. A."/>
            <person name="Jaron S. K."/>
        </authorList>
    </citation>
    <scope>NUCLEOTIDE SEQUENCE</scope>
</reference>
<evidence type="ECO:0000256" key="1">
    <source>
        <dbReference type="SAM" id="Phobius"/>
    </source>
</evidence>
<dbReference type="Proteomes" id="UP000708208">
    <property type="component" value="Unassembled WGS sequence"/>
</dbReference>
<keyword evidence="1" id="KW-0812">Transmembrane</keyword>
<dbReference type="EMBL" id="CAJVCH010018552">
    <property type="protein sequence ID" value="CAG7685716.1"/>
    <property type="molecule type" value="Genomic_DNA"/>
</dbReference>
<evidence type="ECO:0000313" key="2">
    <source>
        <dbReference type="EMBL" id="CAG7685716.1"/>
    </source>
</evidence>
<accession>A0A8J2NSX2</accession>
<keyword evidence="1" id="KW-1133">Transmembrane helix</keyword>
<gene>
    <name evidence="2" type="ORF">AFUS01_LOCUS3132</name>
</gene>
<keyword evidence="3" id="KW-1185">Reference proteome</keyword>
<keyword evidence="1" id="KW-0472">Membrane</keyword>
<comment type="caution">
    <text evidence="2">The sequence shown here is derived from an EMBL/GenBank/DDBJ whole genome shotgun (WGS) entry which is preliminary data.</text>
</comment>
<evidence type="ECO:0000313" key="3">
    <source>
        <dbReference type="Proteomes" id="UP000708208"/>
    </source>
</evidence>
<sequence length="79" mass="9053">MYSNQIIQHQDRLLSFYGKHGSNNLAPEHADRVVNMIVAWKWHLRAADSIEIDNGVIPLIIGTVLSYFLFIFQLQAAEN</sequence>
<proteinExistence type="predicted"/>
<name>A0A8J2NSX2_9HEXA</name>
<protein>
    <submittedName>
        <fullName evidence="2">Uncharacterized protein</fullName>
    </submittedName>
</protein>
<dbReference type="AlphaFoldDB" id="A0A8J2NSX2"/>
<feature type="transmembrane region" description="Helical" evidence="1">
    <location>
        <begin position="55"/>
        <end position="74"/>
    </location>
</feature>
<organism evidence="2 3">
    <name type="scientific">Allacma fusca</name>
    <dbReference type="NCBI Taxonomy" id="39272"/>
    <lineage>
        <taxon>Eukaryota</taxon>
        <taxon>Metazoa</taxon>
        <taxon>Ecdysozoa</taxon>
        <taxon>Arthropoda</taxon>
        <taxon>Hexapoda</taxon>
        <taxon>Collembola</taxon>
        <taxon>Symphypleona</taxon>
        <taxon>Sminthuridae</taxon>
        <taxon>Allacma</taxon>
    </lineage>
</organism>